<sequence>MKEFARLPDGRPVHAITLQGGGLSATVLTLGVIVSDLRMKGVDHSLVLGCADIVDYLDAGRYVGAMVGRYANRIAGARFALDGQGYHLDANFRGRHILHGGQDGIDHHIWQVEDVGAAHATFRDRLADGHMGFPGNMDIRVTVSLSGNALEFRISATSDRPTPCSLAHHGFFNLDGSADICDHKLRIAADHYLPVDDDLIPLPAPASVEGNRFDFRVPRQIGAEGYDHNFCLSDPSAGYRPVAELTGQSGLGMQVETDAPGLQIYDGAHFDGLRGLQGRVYGPRAGVALETQHWPDAPNRPDFPNSILRPGQVYSHRVAYRFQQG</sequence>
<dbReference type="InterPro" id="IPR008183">
    <property type="entry name" value="Aldose_1/G6P_1-epimerase"/>
</dbReference>
<proteinExistence type="inferred from homology"/>
<dbReference type="GO" id="GO:0033499">
    <property type="term" value="P:galactose catabolic process via UDP-galactose, Leloir pathway"/>
    <property type="evidence" value="ECO:0007669"/>
    <property type="project" value="TreeGrafter"/>
</dbReference>
<comment type="catalytic activity">
    <reaction evidence="5">
        <text>alpha-D-glucose = beta-D-glucose</text>
        <dbReference type="Rhea" id="RHEA:10264"/>
        <dbReference type="ChEBI" id="CHEBI:15903"/>
        <dbReference type="ChEBI" id="CHEBI:17925"/>
        <dbReference type="EC" id="5.1.3.3"/>
    </reaction>
</comment>
<dbReference type="NCBIfam" id="NF008277">
    <property type="entry name" value="PRK11055.1"/>
    <property type="match status" value="1"/>
</dbReference>
<keyword evidence="4 5" id="KW-0119">Carbohydrate metabolism</keyword>
<keyword evidence="10" id="KW-1185">Reference proteome</keyword>
<feature type="binding site" evidence="8">
    <location>
        <begin position="72"/>
        <end position="73"/>
    </location>
    <ligand>
        <name>beta-D-galactose</name>
        <dbReference type="ChEBI" id="CHEBI:27667"/>
    </ligand>
</feature>
<evidence type="ECO:0000256" key="3">
    <source>
        <dbReference type="ARBA" id="ARBA00023235"/>
    </source>
</evidence>
<dbReference type="OrthoDB" id="9779408at2"/>
<comment type="similarity">
    <text evidence="2 5">Belongs to the aldose epimerase family.</text>
</comment>
<dbReference type="CDD" id="cd09019">
    <property type="entry name" value="galactose_mutarotase_like"/>
    <property type="match status" value="1"/>
</dbReference>
<evidence type="ECO:0000256" key="7">
    <source>
        <dbReference type="PIRSR" id="PIRSR005096-2"/>
    </source>
</evidence>
<dbReference type="UniPathway" id="UPA00242"/>
<feature type="binding site" evidence="7">
    <location>
        <position position="227"/>
    </location>
    <ligand>
        <name>beta-D-galactose</name>
        <dbReference type="ChEBI" id="CHEBI:27667"/>
    </ligand>
</feature>
<reference evidence="9 10" key="1">
    <citation type="submission" date="2017-07" db="EMBL/GenBank/DDBJ databases">
        <authorList>
            <person name="Sun Z.S."/>
            <person name="Albrecht U."/>
            <person name="Echele G."/>
            <person name="Lee C.C."/>
        </authorList>
    </citation>
    <scope>NUCLEOTIDE SEQUENCE [LARGE SCALE GENOMIC DNA]</scope>
    <source>
        <strain evidence="9 10">DSM 14827</strain>
    </source>
</reference>
<dbReference type="InterPro" id="IPR011013">
    <property type="entry name" value="Gal_mutarotase_sf_dom"/>
</dbReference>
<feature type="active site" description="Proton donor" evidence="6">
    <location>
        <position position="169"/>
    </location>
</feature>
<dbReference type="AlphaFoldDB" id="A0A239Q1I6"/>
<dbReference type="GO" id="GO:0005737">
    <property type="term" value="C:cytoplasm"/>
    <property type="evidence" value="ECO:0007669"/>
    <property type="project" value="TreeGrafter"/>
</dbReference>
<dbReference type="InterPro" id="IPR047215">
    <property type="entry name" value="Galactose_mutarotase-like"/>
</dbReference>
<dbReference type="Proteomes" id="UP000198307">
    <property type="component" value="Unassembled WGS sequence"/>
</dbReference>
<evidence type="ECO:0000256" key="2">
    <source>
        <dbReference type="ARBA" id="ARBA00006206"/>
    </source>
</evidence>
<evidence type="ECO:0000256" key="1">
    <source>
        <dbReference type="ARBA" id="ARBA00005028"/>
    </source>
</evidence>
<evidence type="ECO:0000256" key="6">
    <source>
        <dbReference type="PIRSR" id="PIRSR005096-1"/>
    </source>
</evidence>
<comment type="pathway">
    <text evidence="1 5">Carbohydrate metabolism; hexose metabolism.</text>
</comment>
<evidence type="ECO:0000313" key="10">
    <source>
        <dbReference type="Proteomes" id="UP000198307"/>
    </source>
</evidence>
<dbReference type="EMBL" id="FZQB01000018">
    <property type="protein sequence ID" value="SNT76300.1"/>
    <property type="molecule type" value="Genomic_DNA"/>
</dbReference>
<evidence type="ECO:0000256" key="4">
    <source>
        <dbReference type="ARBA" id="ARBA00023277"/>
    </source>
</evidence>
<dbReference type="GO" id="GO:0030246">
    <property type="term" value="F:carbohydrate binding"/>
    <property type="evidence" value="ECO:0007669"/>
    <property type="project" value="InterPro"/>
</dbReference>
<dbReference type="PANTHER" id="PTHR10091">
    <property type="entry name" value="ALDOSE-1-EPIMERASE"/>
    <property type="match status" value="1"/>
</dbReference>
<gene>
    <name evidence="9" type="ORF">SAMN05444959_1189</name>
</gene>
<name>A0A239Q1I6_9RHOB</name>
<dbReference type="PANTHER" id="PTHR10091:SF0">
    <property type="entry name" value="GALACTOSE MUTAROTASE"/>
    <property type="match status" value="1"/>
</dbReference>
<keyword evidence="3 5" id="KW-0413">Isomerase</keyword>
<evidence type="ECO:0000313" key="9">
    <source>
        <dbReference type="EMBL" id="SNT76300.1"/>
    </source>
</evidence>
<dbReference type="Pfam" id="PF01263">
    <property type="entry name" value="Aldose_epim"/>
    <property type="match status" value="1"/>
</dbReference>
<dbReference type="GO" id="GO:0006006">
    <property type="term" value="P:glucose metabolic process"/>
    <property type="evidence" value="ECO:0007669"/>
    <property type="project" value="TreeGrafter"/>
</dbReference>
<dbReference type="GO" id="GO:0004034">
    <property type="term" value="F:aldose 1-epimerase activity"/>
    <property type="evidence" value="ECO:0007669"/>
    <property type="project" value="UniProtKB-EC"/>
</dbReference>
<dbReference type="RefSeq" id="WP_089345666.1">
    <property type="nucleotide sequence ID" value="NZ_CP067131.1"/>
</dbReference>
<dbReference type="SUPFAM" id="SSF74650">
    <property type="entry name" value="Galactose mutarotase-like"/>
    <property type="match status" value="1"/>
</dbReference>
<evidence type="ECO:0000256" key="8">
    <source>
        <dbReference type="PIRSR" id="PIRSR005096-3"/>
    </source>
</evidence>
<dbReference type="PIRSF" id="PIRSF005096">
    <property type="entry name" value="GALM"/>
    <property type="match status" value="1"/>
</dbReference>
<dbReference type="InterPro" id="IPR015443">
    <property type="entry name" value="Aldose_1-epimerase"/>
</dbReference>
<dbReference type="InterPro" id="IPR014718">
    <property type="entry name" value="GH-type_carb-bd"/>
</dbReference>
<dbReference type="EC" id="5.1.3.3" evidence="5"/>
<dbReference type="Gene3D" id="2.70.98.10">
    <property type="match status" value="1"/>
</dbReference>
<accession>A0A239Q1I6</accession>
<feature type="active site" description="Proton acceptor" evidence="6">
    <location>
        <position position="290"/>
    </location>
</feature>
<organism evidence="9 10">
    <name type="scientific">Paracoccus seriniphilus</name>
    <dbReference type="NCBI Taxonomy" id="184748"/>
    <lineage>
        <taxon>Bacteria</taxon>
        <taxon>Pseudomonadati</taxon>
        <taxon>Pseudomonadota</taxon>
        <taxon>Alphaproteobacteria</taxon>
        <taxon>Rhodobacterales</taxon>
        <taxon>Paracoccaceae</taxon>
        <taxon>Paracoccus</taxon>
    </lineage>
</organism>
<evidence type="ECO:0000256" key="5">
    <source>
        <dbReference type="PIRNR" id="PIRNR005096"/>
    </source>
</evidence>
<protein>
    <recommendedName>
        <fullName evidence="5">Aldose 1-epimerase</fullName>
        <ecNumber evidence="5">5.1.3.3</ecNumber>
    </recommendedName>
</protein>